<organism evidence="3 4">
    <name type="scientific">Jiangella mangrovi</name>
    <dbReference type="NCBI Taxonomy" id="1524084"/>
    <lineage>
        <taxon>Bacteria</taxon>
        <taxon>Bacillati</taxon>
        <taxon>Actinomycetota</taxon>
        <taxon>Actinomycetes</taxon>
        <taxon>Jiangellales</taxon>
        <taxon>Jiangellaceae</taxon>
        <taxon>Jiangella</taxon>
    </lineage>
</organism>
<evidence type="ECO:0000256" key="2">
    <source>
        <dbReference type="SAM" id="SignalP"/>
    </source>
</evidence>
<keyword evidence="1" id="KW-0812">Transmembrane</keyword>
<feature type="transmembrane region" description="Helical" evidence="1">
    <location>
        <begin position="195"/>
        <end position="216"/>
    </location>
</feature>
<name>A0A7W9LQ84_9ACTN</name>
<feature type="chain" id="PRO_5039013474" evidence="2">
    <location>
        <begin position="27"/>
        <end position="219"/>
    </location>
</feature>
<feature type="transmembrane region" description="Helical" evidence="1">
    <location>
        <begin position="124"/>
        <end position="150"/>
    </location>
</feature>
<keyword evidence="1" id="KW-1133">Transmembrane helix</keyword>
<sequence>MPSWLRRRPAGSATAAAPMTSLPAVAGAAAGSALSPSSAPSAVTVTRPAREPIVTRGEVALAFSTLFVLAAVVLGSVLVEPPPAVHAVAQFVHLACVVLGLGSVLAVDWFGLRWQFGKGTLREVVTTATALAVPIWLGLGGLMLSGMLLSPDFGSTITLVKIGMVGVAGVVGVLALAVSRRLAARTVPSRRLLRAGLIMATASQVAWWTATVIGFLNRT</sequence>
<gene>
    <name evidence="3" type="ORF">HD601_006557</name>
</gene>
<protein>
    <submittedName>
        <fullName evidence="3">Uncharacterized protein</fullName>
    </submittedName>
</protein>
<feature type="signal peptide" evidence="2">
    <location>
        <begin position="1"/>
        <end position="26"/>
    </location>
</feature>
<dbReference type="EMBL" id="JACHMM010000001">
    <property type="protein sequence ID" value="MBB5791982.1"/>
    <property type="molecule type" value="Genomic_DNA"/>
</dbReference>
<feature type="transmembrane region" description="Helical" evidence="1">
    <location>
        <begin position="59"/>
        <end position="79"/>
    </location>
</feature>
<proteinExistence type="predicted"/>
<feature type="transmembrane region" description="Helical" evidence="1">
    <location>
        <begin position="91"/>
        <end position="112"/>
    </location>
</feature>
<feature type="transmembrane region" description="Helical" evidence="1">
    <location>
        <begin position="162"/>
        <end position="183"/>
    </location>
</feature>
<keyword evidence="2" id="KW-0732">Signal</keyword>
<keyword evidence="1" id="KW-0472">Membrane</keyword>
<accession>A0A7W9LQ84</accession>
<dbReference type="AlphaFoldDB" id="A0A7W9LQ84"/>
<evidence type="ECO:0000313" key="3">
    <source>
        <dbReference type="EMBL" id="MBB5791982.1"/>
    </source>
</evidence>
<keyword evidence="4" id="KW-1185">Reference proteome</keyword>
<reference evidence="3 4" key="1">
    <citation type="submission" date="2020-08" db="EMBL/GenBank/DDBJ databases">
        <title>Sequencing the genomes of 1000 actinobacteria strains.</title>
        <authorList>
            <person name="Klenk H.-P."/>
        </authorList>
    </citation>
    <scope>NUCLEOTIDE SEQUENCE [LARGE SCALE GENOMIC DNA]</scope>
    <source>
        <strain evidence="3 4">DSM 102122</strain>
    </source>
</reference>
<dbReference type="Proteomes" id="UP000542813">
    <property type="component" value="Unassembled WGS sequence"/>
</dbReference>
<evidence type="ECO:0000256" key="1">
    <source>
        <dbReference type="SAM" id="Phobius"/>
    </source>
</evidence>
<comment type="caution">
    <text evidence="3">The sequence shown here is derived from an EMBL/GenBank/DDBJ whole genome shotgun (WGS) entry which is preliminary data.</text>
</comment>
<evidence type="ECO:0000313" key="4">
    <source>
        <dbReference type="Proteomes" id="UP000542813"/>
    </source>
</evidence>
<dbReference type="RefSeq" id="WP_184829177.1">
    <property type="nucleotide sequence ID" value="NZ_JACHMM010000001.1"/>
</dbReference>